<dbReference type="InterPro" id="IPR000403">
    <property type="entry name" value="PI3/4_kinase_cat_dom"/>
</dbReference>
<proteinExistence type="predicted"/>
<evidence type="ECO:0000256" key="6">
    <source>
        <dbReference type="ARBA" id="ARBA00022777"/>
    </source>
</evidence>
<evidence type="ECO:0000256" key="2">
    <source>
        <dbReference type="ARBA" id="ARBA00012513"/>
    </source>
</evidence>
<dbReference type="PANTHER" id="PTHR37079">
    <property type="entry name" value="SERINE/THREONINE-PROTEIN KINASE ATM"/>
    <property type="match status" value="1"/>
</dbReference>
<evidence type="ECO:0000256" key="1">
    <source>
        <dbReference type="ARBA" id="ARBA00004123"/>
    </source>
</evidence>
<dbReference type="Gene3D" id="1.10.1070.11">
    <property type="entry name" value="Phosphatidylinositol 3-/4-kinase, catalytic domain"/>
    <property type="match status" value="1"/>
</dbReference>
<dbReference type="SUPFAM" id="SSF56112">
    <property type="entry name" value="Protein kinase-like (PK-like)"/>
    <property type="match status" value="1"/>
</dbReference>
<dbReference type="STRING" id="104452.A0A0L7LTZ2"/>
<comment type="caution">
    <text evidence="11">The sequence shown here is derived from an EMBL/GenBank/DDBJ whole genome shotgun (WGS) entry which is preliminary data.</text>
</comment>
<dbReference type="Pfam" id="PF02260">
    <property type="entry name" value="FATC"/>
    <property type="match status" value="1"/>
</dbReference>
<keyword evidence="8" id="KW-0539">Nucleus</keyword>
<evidence type="ECO:0000256" key="5">
    <source>
        <dbReference type="ARBA" id="ARBA00022763"/>
    </source>
</evidence>
<dbReference type="InterPro" id="IPR036940">
    <property type="entry name" value="PI3/4_kinase_cat_sf"/>
</dbReference>
<evidence type="ECO:0000259" key="10">
    <source>
        <dbReference type="PROSITE" id="PS51190"/>
    </source>
</evidence>
<name>A0A0L7LTZ2_OPEBR</name>
<sequence>MDAIDGCGTAHLTIEGEKRKHLINTGQYSDALLLHDIALSCGAQMDHQLQCDTKDLEEKSKEPNCNPHSIVKAFHYACLKDCLNIQITPDVDEKLILPLNRAKLAVSRLCLNLNMENCQNVYKVVGKLHLFTDIEDYFSVRTNKMSTGELLGKWNVDRLPAFNDFKHLESLISQRVLILDHAARSGTNMHDEIVDLQIQYASKVQMAQRFLAVVKKLRSSEEVALVESEISWAKGHKEIALSLLRNIVSNRSEDVQLTASSLRDEKKAFFTNDRFKALDEVEIASTKAEKESFLHLAMSVATTSMVGYIMGLGDRHVQNILIDKRTAEVIHIDFGMCGSNSGLAERALLAVSSKLGGTEGGLSGGVAVPGQVARLLHCATDNTNLCRLFPGWQPYL</sequence>
<dbReference type="InterPro" id="IPR003152">
    <property type="entry name" value="FATC_dom"/>
</dbReference>
<evidence type="ECO:0000259" key="9">
    <source>
        <dbReference type="PROSITE" id="PS50290"/>
    </source>
</evidence>
<dbReference type="EC" id="2.7.11.1" evidence="2"/>
<dbReference type="InterPro" id="IPR038980">
    <property type="entry name" value="ATM_plant"/>
</dbReference>
<evidence type="ECO:0000256" key="4">
    <source>
        <dbReference type="ARBA" id="ARBA00022741"/>
    </source>
</evidence>
<keyword evidence="7" id="KW-0067">ATP-binding</keyword>
<evidence type="ECO:0000256" key="7">
    <source>
        <dbReference type="ARBA" id="ARBA00022840"/>
    </source>
</evidence>
<organism evidence="11 12">
    <name type="scientific">Operophtera brumata</name>
    <name type="common">Winter moth</name>
    <name type="synonym">Phalaena brumata</name>
    <dbReference type="NCBI Taxonomy" id="104452"/>
    <lineage>
        <taxon>Eukaryota</taxon>
        <taxon>Metazoa</taxon>
        <taxon>Ecdysozoa</taxon>
        <taxon>Arthropoda</taxon>
        <taxon>Hexapoda</taxon>
        <taxon>Insecta</taxon>
        <taxon>Pterygota</taxon>
        <taxon>Neoptera</taxon>
        <taxon>Endopterygota</taxon>
        <taxon>Lepidoptera</taxon>
        <taxon>Glossata</taxon>
        <taxon>Ditrysia</taxon>
        <taxon>Geometroidea</taxon>
        <taxon>Geometridae</taxon>
        <taxon>Larentiinae</taxon>
        <taxon>Operophtera</taxon>
    </lineage>
</organism>
<dbReference type="PANTHER" id="PTHR37079:SF4">
    <property type="entry name" value="SERINE_THREONINE-PROTEIN KINASE ATM"/>
    <property type="match status" value="1"/>
</dbReference>
<evidence type="ECO:0000256" key="3">
    <source>
        <dbReference type="ARBA" id="ARBA00022679"/>
    </source>
</evidence>
<evidence type="ECO:0000313" key="11">
    <source>
        <dbReference type="EMBL" id="KOB78948.1"/>
    </source>
</evidence>
<keyword evidence="4" id="KW-0547">Nucleotide-binding</keyword>
<comment type="subcellular location">
    <subcellularLocation>
        <location evidence="1">Nucleus</location>
    </subcellularLocation>
</comment>
<keyword evidence="12" id="KW-1185">Reference proteome</keyword>
<dbReference type="AlphaFoldDB" id="A0A0L7LTZ2"/>
<evidence type="ECO:0000256" key="8">
    <source>
        <dbReference type="ARBA" id="ARBA00023242"/>
    </source>
</evidence>
<evidence type="ECO:0000313" key="12">
    <source>
        <dbReference type="Proteomes" id="UP000037510"/>
    </source>
</evidence>
<reference evidence="11 12" key="1">
    <citation type="journal article" date="2015" name="Genome Biol. Evol.">
        <title>The genome of winter moth (Operophtera brumata) provides a genomic perspective on sexual dimorphism and phenology.</title>
        <authorList>
            <person name="Derks M.F."/>
            <person name="Smit S."/>
            <person name="Salis L."/>
            <person name="Schijlen E."/>
            <person name="Bossers A."/>
            <person name="Mateman C."/>
            <person name="Pijl A.S."/>
            <person name="de Ridder D."/>
            <person name="Groenen M.A."/>
            <person name="Visser M.E."/>
            <person name="Megens H.J."/>
        </authorList>
    </citation>
    <scope>NUCLEOTIDE SEQUENCE [LARGE SCALE GENOMIC DNA]</scope>
    <source>
        <strain evidence="11">WM2013NL</strain>
        <tissue evidence="11">Head and thorax</tissue>
    </source>
</reference>
<dbReference type="EMBL" id="JTDY01000089">
    <property type="protein sequence ID" value="KOB78948.1"/>
    <property type="molecule type" value="Genomic_DNA"/>
</dbReference>
<keyword evidence="6" id="KW-0418">Kinase</keyword>
<keyword evidence="3" id="KW-0808">Transferase</keyword>
<dbReference type="GO" id="GO:0005634">
    <property type="term" value="C:nucleus"/>
    <property type="evidence" value="ECO:0007669"/>
    <property type="project" value="UniProtKB-SubCell"/>
</dbReference>
<accession>A0A0L7LTZ2</accession>
<dbReference type="InterPro" id="IPR011009">
    <property type="entry name" value="Kinase-like_dom_sf"/>
</dbReference>
<gene>
    <name evidence="11" type="ORF">OBRU01_00439</name>
</gene>
<dbReference type="GO" id="GO:0004674">
    <property type="term" value="F:protein serine/threonine kinase activity"/>
    <property type="evidence" value="ECO:0007669"/>
    <property type="project" value="UniProtKB-EC"/>
</dbReference>
<dbReference type="GO" id="GO:0005524">
    <property type="term" value="F:ATP binding"/>
    <property type="evidence" value="ECO:0007669"/>
    <property type="project" value="UniProtKB-KW"/>
</dbReference>
<feature type="domain" description="PI3K/PI4K catalytic" evidence="9">
    <location>
        <begin position="1"/>
        <end position="396"/>
    </location>
</feature>
<dbReference type="InterPro" id="IPR018936">
    <property type="entry name" value="PI3/4_kinase_CS"/>
</dbReference>
<dbReference type="SMART" id="SM01343">
    <property type="entry name" value="FATC"/>
    <property type="match status" value="1"/>
</dbReference>
<dbReference type="Proteomes" id="UP000037510">
    <property type="component" value="Unassembled WGS sequence"/>
</dbReference>
<dbReference type="GO" id="GO:0006974">
    <property type="term" value="P:DNA damage response"/>
    <property type="evidence" value="ECO:0007669"/>
    <property type="project" value="UniProtKB-KW"/>
</dbReference>
<dbReference type="PROSITE" id="PS50290">
    <property type="entry name" value="PI3_4_KINASE_3"/>
    <property type="match status" value="1"/>
</dbReference>
<keyword evidence="5" id="KW-0227">DNA damage</keyword>
<dbReference type="Pfam" id="PF00454">
    <property type="entry name" value="PI3_PI4_kinase"/>
    <property type="match status" value="1"/>
</dbReference>
<protein>
    <recommendedName>
        <fullName evidence="2">non-specific serine/threonine protein kinase</fullName>
        <ecNumber evidence="2">2.7.11.1</ecNumber>
    </recommendedName>
</protein>
<dbReference type="PROSITE" id="PS00916">
    <property type="entry name" value="PI3_4_KINASE_2"/>
    <property type="match status" value="1"/>
</dbReference>
<feature type="domain" description="FATC" evidence="10">
    <location>
        <begin position="364"/>
        <end position="396"/>
    </location>
</feature>
<dbReference type="PROSITE" id="PS51190">
    <property type="entry name" value="FATC"/>
    <property type="match status" value="1"/>
</dbReference>